<dbReference type="EMBL" id="AP027142">
    <property type="protein sequence ID" value="BDV34331.1"/>
    <property type="molecule type" value="Genomic_DNA"/>
</dbReference>
<name>A0ABN6VGN8_9HYPH</name>
<evidence type="ECO:0000313" key="2">
    <source>
        <dbReference type="Proteomes" id="UP001317629"/>
    </source>
</evidence>
<keyword evidence="2" id="KW-1185">Reference proteome</keyword>
<evidence type="ECO:0000313" key="1">
    <source>
        <dbReference type="EMBL" id="BDV34331.1"/>
    </source>
</evidence>
<accession>A0ABN6VGN8</accession>
<reference evidence="1 2" key="1">
    <citation type="journal article" date="2023" name="Int. J. Syst. Evol. Microbiol.">
        <title>Methylocystis iwaonis sp. nov., a type II methane-oxidizing bacterium from surface soil of a rice paddy field in Japan, and emended description of the genus Methylocystis (ex Whittenbury et al. 1970) Bowman et al. 1993.</title>
        <authorList>
            <person name="Kaise H."/>
            <person name="Sawadogo J.B."/>
            <person name="Alam M.S."/>
            <person name="Ueno C."/>
            <person name="Dianou D."/>
            <person name="Shinjo R."/>
            <person name="Asakawa S."/>
        </authorList>
    </citation>
    <scope>NUCLEOTIDE SEQUENCE [LARGE SCALE GENOMIC DNA]</scope>
    <source>
        <strain evidence="1 2">SS37A-Re</strain>
    </source>
</reference>
<organism evidence="1 2">
    <name type="scientific">Methylocystis iwaonis</name>
    <dbReference type="NCBI Taxonomy" id="2885079"/>
    <lineage>
        <taxon>Bacteria</taxon>
        <taxon>Pseudomonadati</taxon>
        <taxon>Pseudomonadota</taxon>
        <taxon>Alphaproteobacteria</taxon>
        <taxon>Hyphomicrobiales</taxon>
        <taxon>Methylocystaceae</taxon>
        <taxon>Methylocystis</taxon>
    </lineage>
</organism>
<dbReference type="RefSeq" id="WP_202071613.1">
    <property type="nucleotide sequence ID" value="NZ_AP027142.1"/>
</dbReference>
<gene>
    <name evidence="1" type="ORF">SS37A_18600</name>
</gene>
<protein>
    <submittedName>
        <fullName evidence="1">Uncharacterized protein</fullName>
    </submittedName>
</protein>
<proteinExistence type="predicted"/>
<sequence length="71" mass="7555">MSDVSLEPQFQEDSVIYISDMSAELADMAIRSQLPTVAHLLQLARIEALSVLDRIPGPNGADQSSGDKAAA</sequence>
<dbReference type="Proteomes" id="UP001317629">
    <property type="component" value="Chromosome"/>
</dbReference>